<dbReference type="Proteomes" id="UP000646833">
    <property type="component" value="Unassembled WGS sequence"/>
</dbReference>
<accession>A0A830E602</accession>
<evidence type="ECO:0000313" key="2">
    <source>
        <dbReference type="EMBL" id="GGC72829.1"/>
    </source>
</evidence>
<organism evidence="2 3">
    <name type="scientific">Haloferax sulfurifontis</name>
    <dbReference type="NCBI Taxonomy" id="255616"/>
    <lineage>
        <taxon>Archaea</taxon>
        <taxon>Methanobacteriati</taxon>
        <taxon>Methanobacteriota</taxon>
        <taxon>Stenosarchaea group</taxon>
        <taxon>Halobacteria</taxon>
        <taxon>Halobacteriales</taxon>
        <taxon>Haloferacaceae</taxon>
        <taxon>Haloferax</taxon>
    </lineage>
</organism>
<gene>
    <name evidence="2" type="ORF">GCM10007209_38490</name>
</gene>
<evidence type="ECO:0000313" key="3">
    <source>
        <dbReference type="Proteomes" id="UP000646833"/>
    </source>
</evidence>
<dbReference type="EMBL" id="BMCI01000011">
    <property type="protein sequence ID" value="GGC72829.1"/>
    <property type="molecule type" value="Genomic_DNA"/>
</dbReference>
<evidence type="ECO:0000256" key="1">
    <source>
        <dbReference type="SAM" id="MobiDB-lite"/>
    </source>
</evidence>
<dbReference type="RefSeq" id="WP_007273958.1">
    <property type="nucleotide sequence ID" value="NZ_BMCI01000011.1"/>
</dbReference>
<name>A0A830E602_9EURY</name>
<reference evidence="2" key="1">
    <citation type="journal article" date="2014" name="Int. J. Syst. Evol. Microbiol.">
        <title>Complete genome sequence of Corynebacterium casei LMG S-19264T (=DSM 44701T), isolated from a smear-ripened cheese.</title>
        <authorList>
            <consortium name="US DOE Joint Genome Institute (JGI-PGF)"/>
            <person name="Walter F."/>
            <person name="Albersmeier A."/>
            <person name="Kalinowski J."/>
            <person name="Ruckert C."/>
        </authorList>
    </citation>
    <scope>NUCLEOTIDE SEQUENCE</scope>
    <source>
        <strain evidence="2">CCM 7217</strain>
    </source>
</reference>
<sequence>MSNDEPSGQNGNGNGLPSGISNLAYSIEEALHEAETNGLPRHDVADLLERLAESVRQGYTEIPEHRGSWWEETHDEGGDE</sequence>
<reference evidence="2" key="2">
    <citation type="submission" date="2020-09" db="EMBL/GenBank/DDBJ databases">
        <authorList>
            <person name="Sun Q."/>
            <person name="Sedlacek I."/>
        </authorList>
    </citation>
    <scope>NUCLEOTIDE SEQUENCE</scope>
    <source>
        <strain evidence="2">CCM 7217</strain>
    </source>
</reference>
<proteinExistence type="predicted"/>
<dbReference type="AlphaFoldDB" id="A0A830E602"/>
<protein>
    <submittedName>
        <fullName evidence="2">Uncharacterized protein</fullName>
    </submittedName>
</protein>
<feature type="region of interest" description="Disordered" evidence="1">
    <location>
        <begin position="1"/>
        <end position="20"/>
    </location>
</feature>
<comment type="caution">
    <text evidence="2">The sequence shown here is derived from an EMBL/GenBank/DDBJ whole genome shotgun (WGS) entry which is preliminary data.</text>
</comment>